<evidence type="ECO:0000313" key="8">
    <source>
        <dbReference type="Proteomes" id="UP000199013"/>
    </source>
</evidence>
<gene>
    <name evidence="7" type="primary">bkdA</name>
    <name evidence="7" type="ORF">FDG2_4590</name>
</gene>
<dbReference type="CDD" id="cd02000">
    <property type="entry name" value="TPP_E1_PDC_ADC_BCADC"/>
    <property type="match status" value="1"/>
</dbReference>
<comment type="similarity">
    <text evidence="4">Belongs to the BCKDHA family.</text>
</comment>
<dbReference type="GO" id="GO:0003863">
    <property type="term" value="F:branched-chain 2-oxo acid dehydrogenase activity"/>
    <property type="evidence" value="ECO:0007669"/>
    <property type="project" value="UniProtKB-EC"/>
</dbReference>
<dbReference type="InterPro" id="IPR029061">
    <property type="entry name" value="THDP-binding"/>
</dbReference>
<proteinExistence type="inferred from homology"/>
<dbReference type="GO" id="GO:0009083">
    <property type="term" value="P:branched-chain amino acid catabolic process"/>
    <property type="evidence" value="ECO:0007669"/>
    <property type="project" value="TreeGrafter"/>
</dbReference>
<evidence type="ECO:0000313" key="7">
    <source>
        <dbReference type="EMBL" id="SBW25544.1"/>
    </source>
</evidence>
<comment type="catalytic activity">
    <reaction evidence="4">
        <text>N(6)-[(R)-lipoyl]-L-lysyl-[protein] + 3-methyl-2-oxobutanoate + H(+) = N(6)-[(R)-S(8)-2-methylpropanoyldihydrolipoyl]-L-lysyl-[protein] + CO2</text>
        <dbReference type="Rhea" id="RHEA:13457"/>
        <dbReference type="Rhea" id="RHEA-COMP:10474"/>
        <dbReference type="Rhea" id="RHEA-COMP:10497"/>
        <dbReference type="ChEBI" id="CHEBI:11851"/>
        <dbReference type="ChEBI" id="CHEBI:15378"/>
        <dbReference type="ChEBI" id="CHEBI:16526"/>
        <dbReference type="ChEBI" id="CHEBI:83099"/>
        <dbReference type="ChEBI" id="CHEBI:83142"/>
        <dbReference type="EC" id="1.2.4.4"/>
    </reaction>
</comment>
<dbReference type="Gene3D" id="3.40.50.970">
    <property type="match status" value="1"/>
</dbReference>
<comment type="function">
    <text evidence="4">The branched-chain alpha-keto dehydrogenase complex catalyzes the overall conversion of alpha-keto acids to acyl-CoA and CO(2). It contains multiple copies of three enzymatic components: branched-chain alpha-keto acid decarboxylase (E1), lipoamide acyltransferase (E2) and lipoamide dehydrogenase (E3).</text>
</comment>
<dbReference type="PANTHER" id="PTHR43380">
    <property type="entry name" value="2-OXOISOVALERATE DEHYDROGENASE SUBUNIT ALPHA, MITOCHONDRIAL"/>
    <property type="match status" value="1"/>
</dbReference>
<dbReference type="Pfam" id="PF00676">
    <property type="entry name" value="E1_dh"/>
    <property type="match status" value="1"/>
</dbReference>
<evidence type="ECO:0000256" key="4">
    <source>
        <dbReference type="RuleBase" id="RU365014"/>
    </source>
</evidence>
<dbReference type="EMBL" id="FLUV01001918">
    <property type="protein sequence ID" value="SBW25544.1"/>
    <property type="molecule type" value="Genomic_DNA"/>
</dbReference>
<dbReference type="AlphaFoldDB" id="A0A1C3P6Q6"/>
<dbReference type="PANTHER" id="PTHR43380:SF1">
    <property type="entry name" value="2-OXOISOVALERATE DEHYDROGENASE SUBUNIT ALPHA, MITOCHONDRIAL"/>
    <property type="match status" value="1"/>
</dbReference>
<feature type="region of interest" description="Disordered" evidence="5">
    <location>
        <begin position="212"/>
        <end position="231"/>
    </location>
</feature>
<keyword evidence="2 4" id="KW-0560">Oxidoreductase</keyword>
<evidence type="ECO:0000259" key="6">
    <source>
        <dbReference type="Pfam" id="PF00676"/>
    </source>
</evidence>
<keyword evidence="3 4" id="KW-0786">Thiamine pyrophosphate</keyword>
<sequence>MLGTQTLHAVGYARGIQMDQRRWPSRLSGDEAVIVYFGDGAASEGDTSEAMSWAAVDRLPMVFFCQNNQWAISTPVSRQARVGLHRRAEGFGMPGVLVDGNDVVAVHAVTRAAADRARSGGGPTFIEAYTYRLGGHSTADDPSRYRGAEEVQRWRAHDPIVRLRRHLDACGLLGQAFTDEVERAADELAQHVRTAVPTLPDPAAEHIHRHVIADSGDWPDRGPARRPERRW</sequence>
<dbReference type="EC" id="1.2.4.4" evidence="4"/>
<feature type="domain" description="Dehydrogenase E1 component" evidence="6">
    <location>
        <begin position="2"/>
        <end position="191"/>
    </location>
</feature>
<evidence type="ECO:0000256" key="1">
    <source>
        <dbReference type="ARBA" id="ARBA00001964"/>
    </source>
</evidence>
<evidence type="ECO:0000256" key="3">
    <source>
        <dbReference type="ARBA" id="ARBA00023052"/>
    </source>
</evidence>
<feature type="compositionally biased region" description="Basic and acidic residues" evidence="5">
    <location>
        <begin position="218"/>
        <end position="231"/>
    </location>
</feature>
<organism evidence="7 8">
    <name type="scientific">Candidatus Protofrankia californiensis</name>
    <dbReference type="NCBI Taxonomy" id="1839754"/>
    <lineage>
        <taxon>Bacteria</taxon>
        <taxon>Bacillati</taxon>
        <taxon>Actinomycetota</taxon>
        <taxon>Actinomycetes</taxon>
        <taxon>Frankiales</taxon>
        <taxon>Frankiaceae</taxon>
        <taxon>Protofrankia</taxon>
    </lineage>
</organism>
<accession>A0A1C3P6Q6</accession>
<comment type="cofactor">
    <cofactor evidence="1 4">
        <name>thiamine diphosphate</name>
        <dbReference type="ChEBI" id="CHEBI:58937"/>
    </cofactor>
</comment>
<dbReference type="InterPro" id="IPR001017">
    <property type="entry name" value="DH_E1"/>
</dbReference>
<dbReference type="GO" id="GO:0000287">
    <property type="term" value="F:magnesium ion binding"/>
    <property type="evidence" value="ECO:0007669"/>
    <property type="project" value="UniProtKB-ARBA"/>
</dbReference>
<evidence type="ECO:0000256" key="2">
    <source>
        <dbReference type="ARBA" id="ARBA00023002"/>
    </source>
</evidence>
<protein>
    <recommendedName>
        <fullName evidence="4">2-oxoisovalerate dehydrogenase subunit alpha</fullName>
        <ecNumber evidence="4">1.2.4.4</ecNumber>
    </recommendedName>
    <alternativeName>
        <fullName evidence="4">Branched-chain alpha-keto acid dehydrogenase E1 component alpha chain</fullName>
    </alternativeName>
</protein>
<dbReference type="Proteomes" id="UP000199013">
    <property type="component" value="Unassembled WGS sequence"/>
</dbReference>
<keyword evidence="8" id="KW-1185">Reference proteome</keyword>
<dbReference type="InterPro" id="IPR050771">
    <property type="entry name" value="Alpha-ketoacid_DH_E1_comp"/>
</dbReference>
<evidence type="ECO:0000256" key="5">
    <source>
        <dbReference type="SAM" id="MobiDB-lite"/>
    </source>
</evidence>
<name>A0A1C3P6Q6_9ACTN</name>
<dbReference type="SUPFAM" id="SSF52518">
    <property type="entry name" value="Thiamin diphosphate-binding fold (THDP-binding)"/>
    <property type="match status" value="1"/>
</dbReference>
<reference evidence="8" key="1">
    <citation type="submission" date="2016-02" db="EMBL/GenBank/DDBJ databases">
        <authorList>
            <person name="Wibberg D."/>
        </authorList>
    </citation>
    <scope>NUCLEOTIDE SEQUENCE [LARGE SCALE GENOMIC DNA]</scope>
</reference>